<dbReference type="FunFam" id="3.30.70.270:FF:000001">
    <property type="entry name" value="Diguanylate cyclase domain protein"/>
    <property type="match status" value="1"/>
</dbReference>
<gene>
    <name evidence="10" type="ORF">Q428_05645</name>
</gene>
<dbReference type="GO" id="GO:0071555">
    <property type="term" value="P:cell wall organization"/>
    <property type="evidence" value="ECO:0007669"/>
    <property type="project" value="InterPro"/>
</dbReference>
<name>A0A017RVU3_9CLOT</name>
<dbReference type="STRING" id="1403537.Q428_05645"/>
<dbReference type="SMART" id="SM00091">
    <property type="entry name" value="PAS"/>
    <property type="match status" value="3"/>
</dbReference>
<dbReference type="InterPro" id="IPR000700">
    <property type="entry name" value="PAS-assoc_C"/>
</dbReference>
<reference evidence="10 11" key="1">
    <citation type="journal article" date="2014" name="Genome Announc.">
        <title>Draft Genome Sequence of Fervidicella metallireducens Strain AeBT, an Iron-Reducing Thermoanaerobe from the Great Artesian Basin.</title>
        <authorList>
            <person name="Patel B.K."/>
        </authorList>
    </citation>
    <scope>NUCLEOTIDE SEQUENCE [LARGE SCALE GENOMIC DNA]</scope>
    <source>
        <strain evidence="10 11">AeB</strain>
    </source>
</reference>
<evidence type="ECO:0000313" key="10">
    <source>
        <dbReference type="EMBL" id="EYE88898.1"/>
    </source>
</evidence>
<organism evidence="10 11">
    <name type="scientific">Fervidicella metallireducens AeB</name>
    <dbReference type="NCBI Taxonomy" id="1403537"/>
    <lineage>
        <taxon>Bacteria</taxon>
        <taxon>Bacillati</taxon>
        <taxon>Bacillota</taxon>
        <taxon>Clostridia</taxon>
        <taxon>Eubacteriales</taxon>
        <taxon>Clostridiaceae</taxon>
        <taxon>Fervidicella</taxon>
    </lineage>
</organism>
<dbReference type="GO" id="GO:0000155">
    <property type="term" value="F:phosphorelay sensor kinase activity"/>
    <property type="evidence" value="ECO:0007669"/>
    <property type="project" value="InterPro"/>
</dbReference>
<evidence type="ECO:0008006" key="12">
    <source>
        <dbReference type="Google" id="ProtNLM"/>
    </source>
</evidence>
<dbReference type="PROSITE" id="PS50887">
    <property type="entry name" value="GGDEF"/>
    <property type="match status" value="1"/>
</dbReference>
<dbReference type="Proteomes" id="UP000019681">
    <property type="component" value="Unassembled WGS sequence"/>
</dbReference>
<dbReference type="NCBIfam" id="TIGR00229">
    <property type="entry name" value="sensory_box"/>
    <property type="match status" value="3"/>
</dbReference>
<evidence type="ECO:0000259" key="7">
    <source>
        <dbReference type="PROSITE" id="PS50112"/>
    </source>
</evidence>
<dbReference type="Pfam" id="PF08448">
    <property type="entry name" value="PAS_4"/>
    <property type="match status" value="2"/>
</dbReference>
<dbReference type="PROSITE" id="PS50113">
    <property type="entry name" value="PAC"/>
    <property type="match status" value="2"/>
</dbReference>
<keyword evidence="11" id="KW-1185">Reference proteome</keyword>
<comment type="subcellular location">
    <subcellularLocation>
        <location evidence="1">Cell membrane</location>
        <topology evidence="1">Multi-pass membrane protein</topology>
    </subcellularLocation>
</comment>
<dbReference type="CDD" id="cd00130">
    <property type="entry name" value="PAS"/>
    <property type="match status" value="1"/>
</dbReference>
<feature type="transmembrane region" description="Helical" evidence="6">
    <location>
        <begin position="5"/>
        <end position="23"/>
    </location>
</feature>
<dbReference type="Pfam" id="PF08447">
    <property type="entry name" value="PAS_3"/>
    <property type="match status" value="1"/>
</dbReference>
<dbReference type="InterPro" id="IPR043128">
    <property type="entry name" value="Rev_trsase/Diguanyl_cyclase"/>
</dbReference>
<dbReference type="Gene3D" id="3.30.450.20">
    <property type="entry name" value="PAS domain"/>
    <property type="match status" value="3"/>
</dbReference>
<dbReference type="Pfam" id="PF07694">
    <property type="entry name" value="5TM-5TMR_LYT"/>
    <property type="match status" value="1"/>
</dbReference>
<dbReference type="Pfam" id="PF00990">
    <property type="entry name" value="GGDEF"/>
    <property type="match status" value="1"/>
</dbReference>
<dbReference type="PANTHER" id="PTHR44757:SF2">
    <property type="entry name" value="BIOFILM ARCHITECTURE MAINTENANCE PROTEIN MBAA"/>
    <property type="match status" value="1"/>
</dbReference>
<dbReference type="PANTHER" id="PTHR44757">
    <property type="entry name" value="DIGUANYLATE CYCLASE DGCP"/>
    <property type="match status" value="1"/>
</dbReference>
<dbReference type="InterPro" id="IPR029787">
    <property type="entry name" value="Nucleotide_cyclase"/>
</dbReference>
<dbReference type="RefSeq" id="WP_035378919.1">
    <property type="nucleotide sequence ID" value="NZ_AZQP01000012.1"/>
</dbReference>
<sequence>MLKDIFADIAIIIGFLLITGQTLKNIPLGGTLEKKEQLYIGLICGLMGHLLIVYAIEITDTVNIDLRNFAVVISGILGGEISVIITSIIIGIFNFTIYGFNNSSILSFLTLLTVGLGCLFIVKRKYSRHRQYIFMLLFTSFISATTYLKNIHGNYFIYAVYSLGILAFTGILVHLTLENIFTLNNNFKLMDYYRIMTDNLSDMVSTFKPNGEYLYISPITLNVLGYTKEEIIGRSIYEFIHQDDVIALKKIHLNLLKGQEILTKIYRIKRKDGSYVLVETSFKNIRNRNGELQEIIAVTRDITKRRQIEMELSKSNKRAKKILESIQDAFFSLDNERNFTYMNKVCEKLFLTNTEQLIGKSIEKVFPKNLHIGFYEKLNAVINQNETLYFKEYFNSVNKWYSISAYPSEDGIAVYFKDITKEKIIEEKLIESELKFKTLVNSMDDMVFTLDRSRRYTGVYGKWLQKGGFKEENFLGKSFEEVFKNDDFNIHEEAAKRVLEGENVVYNWSLKNDEKQIYYQTSISPIEDGKDNIVGAVGVGRNITEQITIENELKIANEKLRSLSFIDGLTNIPNRRYFNEYIEKEWNRGKRFNKNLSILMLDIDHFKAYNDTYGHLQGDECLKTVAQTIKNTLKRSGDLVARYGGEEFAIILPETNSKGAEVIAEKIRCNIENLRLPNINSRVIPFVTVSIGITTVTSYVDMNYGEFINNADKALYKAKESGRNRIYVYLS</sequence>
<dbReference type="InterPro" id="IPR013655">
    <property type="entry name" value="PAS_fold_3"/>
</dbReference>
<dbReference type="SMART" id="SM00086">
    <property type="entry name" value="PAC"/>
    <property type="match status" value="2"/>
</dbReference>
<dbReference type="SUPFAM" id="SSF55073">
    <property type="entry name" value="Nucleotide cyclase"/>
    <property type="match status" value="1"/>
</dbReference>
<dbReference type="InterPro" id="IPR000160">
    <property type="entry name" value="GGDEF_dom"/>
</dbReference>
<accession>A0A017RVU3</accession>
<dbReference type="InterPro" id="IPR001610">
    <property type="entry name" value="PAC"/>
</dbReference>
<evidence type="ECO:0000256" key="3">
    <source>
        <dbReference type="ARBA" id="ARBA00022692"/>
    </source>
</evidence>
<feature type="domain" description="PAS" evidence="7">
    <location>
        <begin position="189"/>
        <end position="259"/>
    </location>
</feature>
<evidence type="ECO:0000256" key="6">
    <source>
        <dbReference type="SAM" id="Phobius"/>
    </source>
</evidence>
<evidence type="ECO:0000259" key="9">
    <source>
        <dbReference type="PROSITE" id="PS50887"/>
    </source>
</evidence>
<dbReference type="InterPro" id="IPR013656">
    <property type="entry name" value="PAS_4"/>
</dbReference>
<evidence type="ECO:0000256" key="4">
    <source>
        <dbReference type="ARBA" id="ARBA00022989"/>
    </source>
</evidence>
<feature type="transmembrane region" description="Helical" evidence="6">
    <location>
        <begin position="68"/>
        <end position="93"/>
    </location>
</feature>
<evidence type="ECO:0000256" key="5">
    <source>
        <dbReference type="ARBA" id="ARBA00023136"/>
    </source>
</evidence>
<dbReference type="OrthoDB" id="9805474at2"/>
<dbReference type="CDD" id="cd01949">
    <property type="entry name" value="GGDEF"/>
    <property type="match status" value="1"/>
</dbReference>
<keyword evidence="5 6" id="KW-0472">Membrane</keyword>
<evidence type="ECO:0000259" key="8">
    <source>
        <dbReference type="PROSITE" id="PS50113"/>
    </source>
</evidence>
<evidence type="ECO:0000256" key="1">
    <source>
        <dbReference type="ARBA" id="ARBA00004651"/>
    </source>
</evidence>
<feature type="domain" description="GGDEF" evidence="9">
    <location>
        <begin position="594"/>
        <end position="731"/>
    </location>
</feature>
<dbReference type="AlphaFoldDB" id="A0A017RVU3"/>
<keyword evidence="3 6" id="KW-0812">Transmembrane</keyword>
<dbReference type="Gene3D" id="3.30.70.270">
    <property type="match status" value="1"/>
</dbReference>
<dbReference type="InterPro" id="IPR052155">
    <property type="entry name" value="Biofilm_reg_signaling"/>
</dbReference>
<dbReference type="GO" id="GO:0005886">
    <property type="term" value="C:plasma membrane"/>
    <property type="evidence" value="ECO:0007669"/>
    <property type="project" value="UniProtKB-SubCell"/>
</dbReference>
<dbReference type="InterPro" id="IPR035965">
    <property type="entry name" value="PAS-like_dom_sf"/>
</dbReference>
<dbReference type="InterPro" id="IPR000014">
    <property type="entry name" value="PAS"/>
</dbReference>
<proteinExistence type="predicted"/>
<evidence type="ECO:0000313" key="11">
    <source>
        <dbReference type="Proteomes" id="UP000019681"/>
    </source>
</evidence>
<evidence type="ECO:0000256" key="2">
    <source>
        <dbReference type="ARBA" id="ARBA00022475"/>
    </source>
</evidence>
<dbReference type="InterPro" id="IPR011620">
    <property type="entry name" value="Sig_transdc_His_kinase_LytS_TM"/>
</dbReference>
<feature type="transmembrane region" description="Helical" evidence="6">
    <location>
        <begin position="155"/>
        <end position="177"/>
    </location>
</feature>
<protein>
    <recommendedName>
        <fullName evidence="12">Diguanylate cyclase</fullName>
    </recommendedName>
</protein>
<feature type="domain" description="PAS" evidence="7">
    <location>
        <begin position="315"/>
        <end position="385"/>
    </location>
</feature>
<dbReference type="SMART" id="SM00267">
    <property type="entry name" value="GGDEF"/>
    <property type="match status" value="1"/>
</dbReference>
<dbReference type="EMBL" id="AZQP01000012">
    <property type="protein sequence ID" value="EYE88898.1"/>
    <property type="molecule type" value="Genomic_DNA"/>
</dbReference>
<dbReference type="PROSITE" id="PS50112">
    <property type="entry name" value="PAS"/>
    <property type="match status" value="3"/>
</dbReference>
<feature type="domain" description="PAS" evidence="7">
    <location>
        <begin position="432"/>
        <end position="502"/>
    </location>
</feature>
<dbReference type="NCBIfam" id="TIGR00254">
    <property type="entry name" value="GGDEF"/>
    <property type="match status" value="1"/>
</dbReference>
<comment type="caution">
    <text evidence="10">The sequence shown here is derived from an EMBL/GenBank/DDBJ whole genome shotgun (WGS) entry which is preliminary data.</text>
</comment>
<dbReference type="SUPFAM" id="SSF55785">
    <property type="entry name" value="PYP-like sensor domain (PAS domain)"/>
    <property type="match status" value="3"/>
</dbReference>
<keyword evidence="4 6" id="KW-1133">Transmembrane helix</keyword>
<feature type="domain" description="PAC" evidence="8">
    <location>
        <begin position="262"/>
        <end position="314"/>
    </location>
</feature>
<feature type="transmembrane region" description="Helical" evidence="6">
    <location>
        <begin position="105"/>
        <end position="122"/>
    </location>
</feature>
<feature type="transmembrane region" description="Helical" evidence="6">
    <location>
        <begin position="38"/>
        <end position="56"/>
    </location>
</feature>
<keyword evidence="2" id="KW-1003">Cell membrane</keyword>
<feature type="domain" description="PAC" evidence="8">
    <location>
        <begin position="499"/>
        <end position="555"/>
    </location>
</feature>